<accession>A0AAU7DE34</accession>
<gene>
    <name evidence="1" type="ORF">P8935_13485</name>
</gene>
<protein>
    <recommendedName>
        <fullName evidence="2">Porin</fullName>
    </recommendedName>
</protein>
<dbReference type="RefSeq" id="WP_348260815.1">
    <property type="nucleotide sequence ID" value="NZ_CP121196.1"/>
</dbReference>
<proteinExistence type="predicted"/>
<sequence length="407" mass="44563">MMTPPPVSQDNYPVMVGEESRSNYLDGGFVFTASYVDNLLGIQNGKPIGDETYSFMPTISLDRQTPRQGESVDYTAGFNLYHNSSQLNGVNQDGIADYRLHLSKYAVLVLSDTILQNSNLYSQANPFVTGGGSTSAGSSNSVQIAPYANQLENWSTAAINYQYARNAMVGGSGSYAFSHYSNASKQAGLNNTGAAGFSAFYSRRMSSSQYFGLTYQFEKFVSHPIDTYTVSNTLFVFYTHYFTKSFSFSILAGPEQYTSWRPDVAKLAHWAPAVQGSVGWQKLRTNLTASYAYTVSGAPGLAGAYQSNMADLDGRLMFSRRWSAGVDAKYSYLNSIDAKSAQIAFTSGGRTISAGVDVQHTLTQRIAVVAGYQRIHEAYDIPAVSSFPDSNRAYFSLNYGFHRPLGR</sequence>
<reference evidence="1" key="1">
    <citation type="submission" date="2023-03" db="EMBL/GenBank/DDBJ databases">
        <title>Edaphobacter sp.</title>
        <authorList>
            <person name="Huber K.J."/>
            <person name="Papendorf J."/>
            <person name="Pilke C."/>
            <person name="Bunk B."/>
            <person name="Sproeer C."/>
            <person name="Pester M."/>
        </authorList>
    </citation>
    <scope>NUCLEOTIDE SEQUENCE</scope>
    <source>
        <strain evidence="1">DSM 110680</strain>
    </source>
</reference>
<organism evidence="1">
    <name type="scientific">Telmatobacter sp. DSM 110680</name>
    <dbReference type="NCBI Taxonomy" id="3036704"/>
    <lineage>
        <taxon>Bacteria</taxon>
        <taxon>Pseudomonadati</taxon>
        <taxon>Acidobacteriota</taxon>
        <taxon>Terriglobia</taxon>
        <taxon>Terriglobales</taxon>
        <taxon>Acidobacteriaceae</taxon>
        <taxon>Telmatobacter</taxon>
    </lineage>
</organism>
<evidence type="ECO:0000313" key="1">
    <source>
        <dbReference type="EMBL" id="XBH15582.1"/>
    </source>
</evidence>
<dbReference type="EMBL" id="CP121196">
    <property type="protein sequence ID" value="XBH15582.1"/>
    <property type="molecule type" value="Genomic_DNA"/>
</dbReference>
<dbReference type="AlphaFoldDB" id="A0AAU7DE34"/>
<name>A0AAU7DE34_9BACT</name>
<evidence type="ECO:0008006" key="2">
    <source>
        <dbReference type="Google" id="ProtNLM"/>
    </source>
</evidence>